<keyword evidence="2 7" id="KW-0812">Transmembrane</keyword>
<keyword evidence="3" id="KW-0256">Endoplasmic reticulum</keyword>
<keyword evidence="5 7" id="KW-0472">Membrane</keyword>
<dbReference type="AlphaFoldDB" id="A0A084WF83"/>
<evidence type="ECO:0000256" key="3">
    <source>
        <dbReference type="ARBA" id="ARBA00022824"/>
    </source>
</evidence>
<name>A0A084WF83_ANOSI</name>
<gene>
    <name evidence="8" type="ORF">ZHAS_00017139</name>
</gene>
<evidence type="ECO:0000313" key="9">
    <source>
        <dbReference type="EnsemblMetazoa" id="ASIC017139-PA"/>
    </source>
</evidence>
<dbReference type="GO" id="GO:0005789">
    <property type="term" value="C:endoplasmic reticulum membrane"/>
    <property type="evidence" value="ECO:0007669"/>
    <property type="project" value="UniProtKB-SubCell"/>
</dbReference>
<dbReference type="PANTHER" id="PTHR31394:SF1">
    <property type="entry name" value="TRANSMEMBRANE PROTEIN 199"/>
    <property type="match status" value="1"/>
</dbReference>
<dbReference type="Pfam" id="PF11712">
    <property type="entry name" value="Vma12"/>
    <property type="match status" value="1"/>
</dbReference>
<evidence type="ECO:0000313" key="8">
    <source>
        <dbReference type="EMBL" id="KFB48877.1"/>
    </source>
</evidence>
<feature type="transmembrane region" description="Helical" evidence="7">
    <location>
        <begin position="214"/>
        <end position="239"/>
    </location>
</feature>
<evidence type="ECO:0000256" key="2">
    <source>
        <dbReference type="ARBA" id="ARBA00022692"/>
    </source>
</evidence>
<evidence type="ECO:0000256" key="5">
    <source>
        <dbReference type="ARBA" id="ARBA00023136"/>
    </source>
</evidence>
<evidence type="ECO:0000256" key="7">
    <source>
        <dbReference type="SAM" id="Phobius"/>
    </source>
</evidence>
<dbReference type="EMBL" id="KE525342">
    <property type="protein sequence ID" value="KFB48877.1"/>
    <property type="molecule type" value="Genomic_DNA"/>
</dbReference>
<feature type="region of interest" description="Disordered" evidence="6">
    <location>
        <begin position="30"/>
        <end position="67"/>
    </location>
</feature>
<reference evidence="8 10" key="1">
    <citation type="journal article" date="2014" name="BMC Genomics">
        <title>Genome sequence of Anopheles sinensis provides insight into genetics basis of mosquito competence for malaria parasites.</title>
        <authorList>
            <person name="Zhou D."/>
            <person name="Zhang D."/>
            <person name="Ding G."/>
            <person name="Shi L."/>
            <person name="Hou Q."/>
            <person name="Ye Y."/>
            <person name="Xu Y."/>
            <person name="Zhou H."/>
            <person name="Xiong C."/>
            <person name="Li S."/>
            <person name="Yu J."/>
            <person name="Hong S."/>
            <person name="Yu X."/>
            <person name="Zou P."/>
            <person name="Chen C."/>
            <person name="Chang X."/>
            <person name="Wang W."/>
            <person name="Lv Y."/>
            <person name="Sun Y."/>
            <person name="Ma L."/>
            <person name="Shen B."/>
            <person name="Zhu C."/>
        </authorList>
    </citation>
    <scope>NUCLEOTIDE SEQUENCE [LARGE SCALE GENOMIC DNA]</scope>
</reference>
<dbReference type="PANTHER" id="PTHR31394">
    <property type="entry name" value="TRANSMEMBRANE PROTEIN 199"/>
    <property type="match status" value="1"/>
</dbReference>
<keyword evidence="10" id="KW-1185">Reference proteome</keyword>
<dbReference type="GO" id="GO:0070072">
    <property type="term" value="P:vacuolar proton-transporting V-type ATPase complex assembly"/>
    <property type="evidence" value="ECO:0007669"/>
    <property type="project" value="InterPro"/>
</dbReference>
<dbReference type="Proteomes" id="UP000030765">
    <property type="component" value="Unassembled WGS sequence"/>
</dbReference>
<evidence type="ECO:0000256" key="4">
    <source>
        <dbReference type="ARBA" id="ARBA00022989"/>
    </source>
</evidence>
<protein>
    <submittedName>
        <fullName evidence="8">AGAP013136-PA-like protein</fullName>
    </submittedName>
</protein>
<feature type="compositionally biased region" description="Basic and acidic residues" evidence="6">
    <location>
        <begin position="48"/>
        <end position="61"/>
    </location>
</feature>
<dbReference type="EMBL" id="ATLV01023318">
    <property type="status" value="NOT_ANNOTATED_CDS"/>
    <property type="molecule type" value="Genomic_DNA"/>
</dbReference>
<dbReference type="OMA" id="HMPEETI"/>
<feature type="region of interest" description="Disordered" evidence="6">
    <location>
        <begin position="285"/>
        <end position="311"/>
    </location>
</feature>
<keyword evidence="4 7" id="KW-1133">Transmembrane helix</keyword>
<dbReference type="VEuPathDB" id="VectorBase:ASIC017139"/>
<evidence type="ECO:0000313" key="10">
    <source>
        <dbReference type="Proteomes" id="UP000030765"/>
    </source>
</evidence>
<proteinExistence type="predicted"/>
<dbReference type="EnsemblMetazoa" id="ASIC017139-RA">
    <property type="protein sequence ID" value="ASIC017139-PA"/>
    <property type="gene ID" value="ASIC017139"/>
</dbReference>
<organism evidence="8">
    <name type="scientific">Anopheles sinensis</name>
    <name type="common">Mosquito</name>
    <dbReference type="NCBI Taxonomy" id="74873"/>
    <lineage>
        <taxon>Eukaryota</taxon>
        <taxon>Metazoa</taxon>
        <taxon>Ecdysozoa</taxon>
        <taxon>Arthropoda</taxon>
        <taxon>Hexapoda</taxon>
        <taxon>Insecta</taxon>
        <taxon>Pterygota</taxon>
        <taxon>Neoptera</taxon>
        <taxon>Endopterygota</taxon>
        <taxon>Diptera</taxon>
        <taxon>Nematocera</taxon>
        <taxon>Culicoidea</taxon>
        <taxon>Culicidae</taxon>
        <taxon>Anophelinae</taxon>
        <taxon>Anopheles</taxon>
    </lineage>
</organism>
<reference evidence="9" key="2">
    <citation type="submission" date="2020-05" db="UniProtKB">
        <authorList>
            <consortium name="EnsemblMetazoa"/>
        </authorList>
    </citation>
    <scope>IDENTIFICATION</scope>
</reference>
<dbReference type="STRING" id="74873.A0A084WF83"/>
<dbReference type="VEuPathDB" id="VectorBase:ASIS002678"/>
<evidence type="ECO:0000256" key="6">
    <source>
        <dbReference type="SAM" id="MobiDB-lite"/>
    </source>
</evidence>
<feature type="transmembrane region" description="Helical" evidence="7">
    <location>
        <begin position="245"/>
        <end position="267"/>
    </location>
</feature>
<dbReference type="InterPro" id="IPR021013">
    <property type="entry name" value="ATPase_Vma12"/>
</dbReference>
<evidence type="ECO:0000256" key="1">
    <source>
        <dbReference type="ARBA" id="ARBA00004477"/>
    </source>
</evidence>
<dbReference type="OrthoDB" id="19981at2759"/>
<comment type="subcellular location">
    <subcellularLocation>
        <location evidence="1">Endoplasmic reticulum membrane</location>
        <topology evidence="1">Multi-pass membrane protein</topology>
    </subcellularLocation>
</comment>
<accession>A0A084WF83</accession>
<sequence>MDKLPIRDPTINLVPTSELRKFIGSLKLTPSTPDNIRKIHTTFNTSKGKKESKPANRKEDASNDPPPAVVDFTEKELAFIKQHVTESTSARDGLEKANDALQYSMDGDEPRSDGATGNVLKVGDIKWLYATLKQMRQSDPATPYLHTLLTGCRMELPTNPIQERNPVLEARCQRLRKEQEDREYHRMTKNVDSVRKHMPEETIAYQMKQINRHLIAVAQFLFSVAAGFAFGFIGIELIIGQLDFGFRLLLGIIIALIIALAEIYFLAKKLNEEYELPPPPAMYSKEAPSGVGKPIPASGMPKGPKGKEHSE</sequence>